<reference evidence="6" key="1">
    <citation type="journal article" date="2023" name="G3 (Bethesda)">
        <title>Whole genome assemblies of Zophobas morio and Tenebrio molitor.</title>
        <authorList>
            <person name="Kaur S."/>
            <person name="Stinson S.A."/>
            <person name="diCenzo G.C."/>
        </authorList>
    </citation>
    <scope>NUCLEOTIDE SEQUENCE</scope>
    <source>
        <strain evidence="6">QUZm001</strain>
    </source>
</reference>
<dbReference type="AlphaFoldDB" id="A0AA38IF69"/>
<evidence type="ECO:0000256" key="4">
    <source>
        <dbReference type="PROSITE-ProRule" id="PRU00134"/>
    </source>
</evidence>
<keyword evidence="2 4" id="KW-0863">Zinc-finger</keyword>
<dbReference type="Gene3D" id="6.10.140.2220">
    <property type="match status" value="1"/>
</dbReference>
<gene>
    <name evidence="6" type="ORF">Zmor_013139</name>
</gene>
<sequence length="412" mass="47821">MNFYYFSICHLCKRSSDSLKKCSHCRVPFYCSRAHQLLDWPNHKNLCKAITNTNKFRSIAPGCSAVDFNQFKYTNSLLWRYEVGRELEFAEQQMWMFPKVCSVCFSFEAEIVCEICTSVAYCCEEHQNSHKEEHAKSCPTLKMCLLVYQTLCTEELTVDWVKFKINREATGQGENLEQTIKHMGFTNPHDFSKKQVDYIIMTEYFCPALNLIYPLEKTRFIERRQAKKPTVVMHVVGPSTNENKMSWILIVEYLSHWVFNLKAAKVFLIGPEVNKEETATITLKCAECKAKNFVGTVVKIKGLYHDHVNYIPRPDLIVCFNSGLHEFMDSKGDTWKKSIPKLVGFRGVPTMLTAYTETELKKDVGRFKESHINYIVTPQRNPFSSLRPNRNWEEGSEPVFYQSGYVAIVTKK</sequence>
<dbReference type="PROSITE" id="PS01360">
    <property type="entry name" value="ZF_MYND_1"/>
    <property type="match status" value="2"/>
</dbReference>
<keyword evidence="7" id="KW-1185">Reference proteome</keyword>
<evidence type="ECO:0000256" key="3">
    <source>
        <dbReference type="ARBA" id="ARBA00022833"/>
    </source>
</evidence>
<evidence type="ECO:0000256" key="2">
    <source>
        <dbReference type="ARBA" id="ARBA00022771"/>
    </source>
</evidence>
<protein>
    <recommendedName>
        <fullName evidence="5">MYND-type domain-containing protein</fullName>
    </recommendedName>
</protein>
<dbReference type="EMBL" id="JALNTZ010000004">
    <property type="protein sequence ID" value="KAJ3653914.1"/>
    <property type="molecule type" value="Genomic_DNA"/>
</dbReference>
<comment type="caution">
    <text evidence="6">The sequence shown here is derived from an EMBL/GenBank/DDBJ whole genome shotgun (WGS) entry which is preliminary data.</text>
</comment>
<dbReference type="Proteomes" id="UP001168821">
    <property type="component" value="Unassembled WGS sequence"/>
</dbReference>
<dbReference type="PANTHER" id="PTHR28069">
    <property type="entry name" value="GH20023P"/>
    <property type="match status" value="1"/>
</dbReference>
<dbReference type="GO" id="GO:0008270">
    <property type="term" value="F:zinc ion binding"/>
    <property type="evidence" value="ECO:0007669"/>
    <property type="project" value="UniProtKB-KW"/>
</dbReference>
<dbReference type="Pfam" id="PF20179">
    <property type="entry name" value="MSS51_C"/>
    <property type="match status" value="1"/>
</dbReference>
<dbReference type="PROSITE" id="PS50865">
    <property type="entry name" value="ZF_MYND_2"/>
    <property type="match status" value="2"/>
</dbReference>
<evidence type="ECO:0000259" key="5">
    <source>
        <dbReference type="PROSITE" id="PS50865"/>
    </source>
</evidence>
<name>A0AA38IF69_9CUCU</name>
<feature type="domain" description="MYND-type" evidence="5">
    <location>
        <begin position="101"/>
        <end position="138"/>
    </location>
</feature>
<feature type="domain" description="MYND-type" evidence="5">
    <location>
        <begin position="9"/>
        <end position="47"/>
    </location>
</feature>
<dbReference type="Pfam" id="PF01753">
    <property type="entry name" value="zf-MYND"/>
    <property type="match status" value="1"/>
</dbReference>
<proteinExistence type="predicted"/>
<dbReference type="InterPro" id="IPR002893">
    <property type="entry name" value="Znf_MYND"/>
</dbReference>
<evidence type="ECO:0000256" key="1">
    <source>
        <dbReference type="ARBA" id="ARBA00022723"/>
    </source>
</evidence>
<evidence type="ECO:0000313" key="6">
    <source>
        <dbReference type="EMBL" id="KAJ3653914.1"/>
    </source>
</evidence>
<evidence type="ECO:0000313" key="7">
    <source>
        <dbReference type="Proteomes" id="UP001168821"/>
    </source>
</evidence>
<dbReference type="PANTHER" id="PTHR28069:SF2">
    <property type="entry name" value="GH20023P"/>
    <property type="match status" value="1"/>
</dbReference>
<organism evidence="6 7">
    <name type="scientific">Zophobas morio</name>
    <dbReference type="NCBI Taxonomy" id="2755281"/>
    <lineage>
        <taxon>Eukaryota</taxon>
        <taxon>Metazoa</taxon>
        <taxon>Ecdysozoa</taxon>
        <taxon>Arthropoda</taxon>
        <taxon>Hexapoda</taxon>
        <taxon>Insecta</taxon>
        <taxon>Pterygota</taxon>
        <taxon>Neoptera</taxon>
        <taxon>Endopterygota</taxon>
        <taxon>Coleoptera</taxon>
        <taxon>Polyphaga</taxon>
        <taxon>Cucujiformia</taxon>
        <taxon>Tenebrionidae</taxon>
        <taxon>Zophobas</taxon>
    </lineage>
</organism>
<dbReference type="InterPro" id="IPR046824">
    <property type="entry name" value="Mss51-like_C"/>
</dbReference>
<dbReference type="SUPFAM" id="SSF144232">
    <property type="entry name" value="HIT/MYND zinc finger-like"/>
    <property type="match status" value="2"/>
</dbReference>
<keyword evidence="3" id="KW-0862">Zinc</keyword>
<accession>A0AA38IF69</accession>
<keyword evidence="1" id="KW-0479">Metal-binding</keyword>